<accession>J3JHD3</accession>
<dbReference type="EMBL" id="ALJD01000003">
    <property type="protein sequence ID" value="EJN60886.1"/>
    <property type="molecule type" value="Genomic_DNA"/>
</dbReference>
<name>J3JHD3_9EURY</name>
<evidence type="ECO:0000313" key="2">
    <source>
        <dbReference type="Proteomes" id="UP000007813"/>
    </source>
</evidence>
<protein>
    <submittedName>
        <fullName evidence="1">Uncharacterized protein</fullName>
    </submittedName>
</protein>
<dbReference type="Proteomes" id="UP000007813">
    <property type="component" value="Unassembled WGS sequence"/>
</dbReference>
<reference evidence="1 2" key="1">
    <citation type="journal article" date="2012" name="J. Bacteriol.">
        <title>Draft Genome Sequence of the Extremely Halophilic Archaeon Halogranum salarium B-1T.</title>
        <authorList>
            <person name="Kim K.K."/>
            <person name="Lee K.C."/>
            <person name="Lee J.S."/>
        </authorList>
    </citation>
    <scope>NUCLEOTIDE SEQUENCE [LARGE SCALE GENOMIC DNA]</scope>
    <source>
        <strain evidence="1 2">B-1</strain>
    </source>
</reference>
<sequence>MEFDTVSLSVSRFDYPVRRLTLFAWLRPWNYHILYVFRISSLLPS</sequence>
<gene>
    <name evidence="1" type="ORF">HSB1_14890</name>
</gene>
<proteinExistence type="predicted"/>
<dbReference type="AlphaFoldDB" id="J3JHD3"/>
<organism evidence="1 2">
    <name type="scientific">Halogranum salarium B-1</name>
    <dbReference type="NCBI Taxonomy" id="1210908"/>
    <lineage>
        <taxon>Archaea</taxon>
        <taxon>Methanobacteriati</taxon>
        <taxon>Methanobacteriota</taxon>
        <taxon>Stenosarchaea group</taxon>
        <taxon>Halobacteria</taxon>
        <taxon>Halobacteriales</taxon>
        <taxon>Haloferacaceae</taxon>
    </lineage>
</organism>
<comment type="caution">
    <text evidence="1">The sequence shown here is derived from an EMBL/GenBank/DDBJ whole genome shotgun (WGS) entry which is preliminary data.</text>
</comment>
<evidence type="ECO:0000313" key="1">
    <source>
        <dbReference type="EMBL" id="EJN60886.1"/>
    </source>
</evidence>